<evidence type="ECO:0008006" key="4">
    <source>
        <dbReference type="Google" id="ProtNLM"/>
    </source>
</evidence>
<feature type="region of interest" description="Disordered" evidence="1">
    <location>
        <begin position="206"/>
        <end position="232"/>
    </location>
</feature>
<dbReference type="PROSITE" id="PS51257">
    <property type="entry name" value="PROKAR_LIPOPROTEIN"/>
    <property type="match status" value="1"/>
</dbReference>
<evidence type="ECO:0000256" key="1">
    <source>
        <dbReference type="SAM" id="MobiDB-lite"/>
    </source>
</evidence>
<name>A0A4P2QCA5_SORCE</name>
<feature type="region of interest" description="Disordered" evidence="1">
    <location>
        <begin position="491"/>
        <end position="512"/>
    </location>
</feature>
<feature type="region of interest" description="Disordered" evidence="1">
    <location>
        <begin position="366"/>
        <end position="386"/>
    </location>
</feature>
<proteinExistence type="predicted"/>
<organism evidence="2 3">
    <name type="scientific">Sorangium cellulosum</name>
    <name type="common">Polyangium cellulosum</name>
    <dbReference type="NCBI Taxonomy" id="56"/>
    <lineage>
        <taxon>Bacteria</taxon>
        <taxon>Pseudomonadati</taxon>
        <taxon>Myxococcota</taxon>
        <taxon>Polyangia</taxon>
        <taxon>Polyangiales</taxon>
        <taxon>Polyangiaceae</taxon>
        <taxon>Sorangium</taxon>
    </lineage>
</organism>
<reference evidence="2 3" key="1">
    <citation type="submission" date="2015-09" db="EMBL/GenBank/DDBJ databases">
        <title>Sorangium comparison.</title>
        <authorList>
            <person name="Zaburannyi N."/>
            <person name="Bunk B."/>
            <person name="Overmann J."/>
            <person name="Mueller R."/>
        </authorList>
    </citation>
    <scope>NUCLEOTIDE SEQUENCE [LARGE SCALE GENOMIC DNA]</scope>
    <source>
        <strain evidence="2 3">So ceGT47</strain>
    </source>
</reference>
<evidence type="ECO:0000313" key="3">
    <source>
        <dbReference type="Proteomes" id="UP000295781"/>
    </source>
</evidence>
<dbReference type="Proteomes" id="UP000295781">
    <property type="component" value="Chromosome"/>
</dbReference>
<feature type="compositionally biased region" description="Gly residues" evidence="1">
    <location>
        <begin position="370"/>
        <end position="386"/>
    </location>
</feature>
<dbReference type="AlphaFoldDB" id="A0A4P2QCA5"/>
<sequence length="522" mass="50271">MPRPIQRTRSWRSASADATVLLLASCGLGTGCAEVPCGPRLRCEPPAPVEEAPPCPDEPEKGLEATDKCGVFVSSSLGEDENPGTRKAPVKTIARAIELLDEEPELHPRIHACAEPFPEAVRVRGTLEIWGGFDCKRRWSHHGGGRNTMIEPGPDEIPLTFEADAAATIFDLEAQSALATEPGGSSIAAIVLEGARVTLHRGALIAGDGAPGRDGAPGDPKNASARAGHHGRFGQDACTGDFVPGADEVEAGCAQGGSMGGRGGDGTIDHGGPGGDGELTPLPNPGGFGLGGQGATSTDGCLAGQTGADGLDGAHGLGGRGLGTFDTQGLYLGVNGGDGGDGLPGQGGGGGGGTRAGAMFCGSSRNAGSASGGSGGSGGCGGRGGHGGGHGGASIGLMILNARVDIHGTTIEAARGGDGGHGGMFQIGGAPGLGAPGGQGFGGSPFGCSGGDGGKGGNGGHGGGGQGGPSIAIAVVGASLPAVMEAQLRAGTGGKGGLGANPSVPGSAGDDGLAIDLAGFPQ</sequence>
<evidence type="ECO:0000313" key="2">
    <source>
        <dbReference type="EMBL" id="AUX27345.1"/>
    </source>
</evidence>
<protein>
    <recommendedName>
        <fullName evidence="4">PE-PGRS family protein</fullName>
    </recommendedName>
</protein>
<dbReference type="EMBL" id="CP012670">
    <property type="protein sequence ID" value="AUX27345.1"/>
    <property type="molecule type" value="Genomic_DNA"/>
</dbReference>
<accession>A0A4P2QCA5</accession>
<feature type="region of interest" description="Disordered" evidence="1">
    <location>
        <begin position="250"/>
        <end position="293"/>
    </location>
</feature>
<feature type="compositionally biased region" description="Gly residues" evidence="1">
    <location>
        <begin position="254"/>
        <end position="277"/>
    </location>
</feature>
<gene>
    <name evidence="2" type="ORF">SOCEGT47_079330</name>
</gene>